<protein>
    <submittedName>
        <fullName evidence="2">Acetyltransferase</fullName>
    </submittedName>
</protein>
<accession>A0A1D7ZUH5</accession>
<evidence type="ECO:0000259" key="1">
    <source>
        <dbReference type="PROSITE" id="PS51186"/>
    </source>
</evidence>
<gene>
    <name evidence="2" type="ORF">LACFE_CDS0041</name>
</gene>
<dbReference type="SUPFAM" id="SSF55729">
    <property type="entry name" value="Acyl-CoA N-acyltransferases (Nat)"/>
    <property type="match status" value="1"/>
</dbReference>
<dbReference type="GO" id="GO:0016747">
    <property type="term" value="F:acyltransferase activity, transferring groups other than amino-acyl groups"/>
    <property type="evidence" value="ECO:0007669"/>
    <property type="project" value="InterPro"/>
</dbReference>
<reference evidence="2 3" key="1">
    <citation type="submission" date="2016-09" db="EMBL/GenBank/DDBJ databases">
        <title>Genome Sequence of the Lactobacillus fermentum strain NCC2970 (CNCM I-5068).</title>
        <authorList>
            <person name="Barretto C."/>
            <person name="Ngom-Bru C."/>
            <person name="Genevaz A."/>
            <person name="Fournier C."/>
            <person name="Moine D."/>
            <person name="Kassam M."/>
            <person name="Iltis A."/>
            <person name="Sagory-Zalkind P."/>
            <person name="Faucherand G."/>
            <person name="Descombes P."/>
            <person name="Duboux S."/>
        </authorList>
    </citation>
    <scope>NUCLEOTIDE SEQUENCE [LARGE SCALE GENOMIC DNA]</scope>
    <source>
        <strain evidence="2 3">NCC2970</strain>
    </source>
</reference>
<dbReference type="InterPro" id="IPR000182">
    <property type="entry name" value="GNAT_dom"/>
</dbReference>
<organism evidence="2 3">
    <name type="scientific">Limosilactobacillus fermentum</name>
    <name type="common">Lactobacillus fermentum</name>
    <dbReference type="NCBI Taxonomy" id="1613"/>
    <lineage>
        <taxon>Bacteria</taxon>
        <taxon>Bacillati</taxon>
        <taxon>Bacillota</taxon>
        <taxon>Bacilli</taxon>
        <taxon>Lactobacillales</taxon>
        <taxon>Lactobacillaceae</taxon>
        <taxon>Limosilactobacillus</taxon>
    </lineage>
</organism>
<dbReference type="InterPro" id="IPR016181">
    <property type="entry name" value="Acyl_CoA_acyltransferase"/>
</dbReference>
<evidence type="ECO:0000313" key="3">
    <source>
        <dbReference type="Proteomes" id="UP000094714"/>
    </source>
</evidence>
<dbReference type="Pfam" id="PF00583">
    <property type="entry name" value="Acetyltransf_1"/>
    <property type="match status" value="1"/>
</dbReference>
<dbReference type="Gene3D" id="3.40.630.30">
    <property type="match status" value="1"/>
</dbReference>
<dbReference type="AlphaFoldDB" id="A0A1D7ZUH5"/>
<dbReference type="PROSITE" id="PS51186">
    <property type="entry name" value="GNAT"/>
    <property type="match status" value="1"/>
</dbReference>
<name>A0A1D7ZUH5_LIMFE</name>
<dbReference type="Proteomes" id="UP000094714">
    <property type="component" value="Chromosome"/>
</dbReference>
<sequence>MRNEVLRMVVTMKQTAKATEATYMRKATLEDLDRIWEIVEDARALLKADGSEQWQNGYPTRLTFQQDIEFGNCYLMIAGDRIAGTVTLMPQGDTHYNYIVDGEWAMPGHPFATIHRIAIDSAYRGRHFANYIMSTMISVAYAQGIRNFRIATHDKNDRVHNLVQNFGFVKRGKVYTGPTPDDLRNVYELNLK</sequence>
<evidence type="ECO:0000313" key="2">
    <source>
        <dbReference type="EMBL" id="AOR73524.1"/>
    </source>
</evidence>
<feature type="domain" description="N-acetyltransferase" evidence="1">
    <location>
        <begin position="22"/>
        <end position="190"/>
    </location>
</feature>
<dbReference type="EMBL" id="CP017151">
    <property type="protein sequence ID" value="AOR73524.1"/>
    <property type="molecule type" value="Genomic_DNA"/>
</dbReference>
<dbReference type="PATRIC" id="fig|1613.112.peg.46"/>
<keyword evidence="2" id="KW-0808">Transferase</keyword>
<proteinExistence type="predicted"/>